<keyword evidence="5" id="KW-0227">DNA damage</keyword>
<dbReference type="Proteomes" id="UP001180845">
    <property type="component" value="Unassembled WGS sequence"/>
</dbReference>
<keyword evidence="18" id="KW-1185">Reference proteome</keyword>
<evidence type="ECO:0000313" key="18">
    <source>
        <dbReference type="Proteomes" id="UP001180845"/>
    </source>
</evidence>
<dbReference type="Pfam" id="PF01149">
    <property type="entry name" value="Fapy_DNA_glyco"/>
    <property type="match status" value="1"/>
</dbReference>
<proteinExistence type="inferred from homology"/>
<reference evidence="17" key="1">
    <citation type="submission" date="2023-07" db="EMBL/GenBank/DDBJ databases">
        <title>Sequencing the genomes of 1000 actinobacteria strains.</title>
        <authorList>
            <person name="Klenk H.-P."/>
        </authorList>
    </citation>
    <scope>NUCLEOTIDE SEQUENCE</scope>
    <source>
        <strain evidence="17">DSM 45977</strain>
    </source>
</reference>
<gene>
    <name evidence="17" type="ORF">JOF55_000130</name>
</gene>
<evidence type="ECO:0000256" key="13">
    <source>
        <dbReference type="ARBA" id="ARBA00023295"/>
    </source>
</evidence>
<dbReference type="PANTHER" id="PTHR22993:SF9">
    <property type="entry name" value="FORMAMIDOPYRIMIDINE-DNA GLYCOSYLASE"/>
    <property type="match status" value="1"/>
</dbReference>
<evidence type="ECO:0000256" key="1">
    <source>
        <dbReference type="ARBA" id="ARBA00001668"/>
    </source>
</evidence>
<dbReference type="InterPro" id="IPR010663">
    <property type="entry name" value="Znf_FPG/IleRS"/>
</dbReference>
<evidence type="ECO:0000256" key="2">
    <source>
        <dbReference type="ARBA" id="ARBA00001947"/>
    </source>
</evidence>
<keyword evidence="13 17" id="KW-0326">Glycosidase</keyword>
<keyword evidence="8" id="KW-0862">Zinc</keyword>
<protein>
    <submittedName>
        <fullName evidence="17">Formamidopyrimidine-DNA glycosylase</fullName>
        <ecNumber evidence="17">3.2.2.23</ecNumber>
        <ecNumber evidence="17">4.2.99.18</ecNumber>
    </submittedName>
</protein>
<dbReference type="InterPro" id="IPR010979">
    <property type="entry name" value="Ribosomal_uS13-like_H2TH"/>
</dbReference>
<dbReference type="Gene3D" id="1.10.8.50">
    <property type="match status" value="1"/>
</dbReference>
<dbReference type="Gene3D" id="3.20.190.10">
    <property type="entry name" value="MutM-like, N-terminal"/>
    <property type="match status" value="1"/>
</dbReference>
<evidence type="ECO:0000256" key="3">
    <source>
        <dbReference type="ARBA" id="ARBA00009409"/>
    </source>
</evidence>
<evidence type="ECO:0000256" key="12">
    <source>
        <dbReference type="ARBA" id="ARBA00023268"/>
    </source>
</evidence>
<dbReference type="SUPFAM" id="SSF57716">
    <property type="entry name" value="Glucocorticoid receptor-like (DNA-binding domain)"/>
    <property type="match status" value="1"/>
</dbReference>
<evidence type="ECO:0000256" key="8">
    <source>
        <dbReference type="ARBA" id="ARBA00022833"/>
    </source>
</evidence>
<dbReference type="EMBL" id="JAVDXW010000001">
    <property type="protein sequence ID" value="MDR7299949.1"/>
    <property type="molecule type" value="Genomic_DNA"/>
</dbReference>
<dbReference type="PROSITE" id="PS51066">
    <property type="entry name" value="ZF_FPG_2"/>
    <property type="match status" value="1"/>
</dbReference>
<dbReference type="Pfam" id="PF06827">
    <property type="entry name" value="zf-FPG_IleRS"/>
    <property type="match status" value="1"/>
</dbReference>
<keyword evidence="4" id="KW-0479">Metal-binding</keyword>
<evidence type="ECO:0000256" key="14">
    <source>
        <dbReference type="PROSITE-ProRule" id="PRU00391"/>
    </source>
</evidence>
<dbReference type="GO" id="GO:0034039">
    <property type="term" value="F:8-oxo-7,8-dihydroguanine DNA N-glycosylase activity"/>
    <property type="evidence" value="ECO:0007669"/>
    <property type="project" value="TreeGrafter"/>
</dbReference>
<dbReference type="PROSITE" id="PS51068">
    <property type="entry name" value="FPG_CAT"/>
    <property type="match status" value="1"/>
</dbReference>
<dbReference type="AlphaFoldDB" id="A0AAE4CJQ5"/>
<dbReference type="GO" id="GO:0003684">
    <property type="term" value="F:damaged DNA binding"/>
    <property type="evidence" value="ECO:0007669"/>
    <property type="project" value="InterPro"/>
</dbReference>
<keyword evidence="11 17" id="KW-0456">Lyase</keyword>
<comment type="caution">
    <text evidence="17">The sequence shown here is derived from an EMBL/GenBank/DDBJ whole genome shotgun (WGS) entry which is preliminary data.</text>
</comment>
<evidence type="ECO:0000256" key="11">
    <source>
        <dbReference type="ARBA" id="ARBA00023239"/>
    </source>
</evidence>
<comment type="cofactor">
    <cofactor evidence="2">
        <name>Zn(2+)</name>
        <dbReference type="ChEBI" id="CHEBI:29105"/>
    </cofactor>
</comment>
<feature type="domain" description="FPG-type" evidence="15">
    <location>
        <begin position="235"/>
        <end position="265"/>
    </location>
</feature>
<dbReference type="InterPro" id="IPR035937">
    <property type="entry name" value="FPG_N"/>
</dbReference>
<evidence type="ECO:0000259" key="16">
    <source>
        <dbReference type="PROSITE" id="PS51068"/>
    </source>
</evidence>
<dbReference type="GO" id="GO:0008270">
    <property type="term" value="F:zinc ion binding"/>
    <property type="evidence" value="ECO:0007669"/>
    <property type="project" value="UniProtKB-KW"/>
</dbReference>
<keyword evidence="6 14" id="KW-0863">Zinc-finger</keyword>
<dbReference type="InterPro" id="IPR000214">
    <property type="entry name" value="Znf_DNA_glyclase/AP_lyase"/>
</dbReference>
<evidence type="ECO:0000256" key="9">
    <source>
        <dbReference type="ARBA" id="ARBA00023125"/>
    </source>
</evidence>
<evidence type="ECO:0000256" key="10">
    <source>
        <dbReference type="ARBA" id="ARBA00023204"/>
    </source>
</evidence>
<dbReference type="InterPro" id="IPR015886">
    <property type="entry name" value="H2TH_FPG"/>
</dbReference>
<dbReference type="SUPFAM" id="SSF46946">
    <property type="entry name" value="S13-like H2TH domain"/>
    <property type="match status" value="1"/>
</dbReference>
<dbReference type="GO" id="GO:0006284">
    <property type="term" value="P:base-excision repair"/>
    <property type="evidence" value="ECO:0007669"/>
    <property type="project" value="InterPro"/>
</dbReference>
<dbReference type="PANTHER" id="PTHR22993">
    <property type="entry name" value="FORMAMIDOPYRIMIDINE-DNA GLYCOSYLASE"/>
    <property type="match status" value="1"/>
</dbReference>
<dbReference type="InterPro" id="IPR012319">
    <property type="entry name" value="FPG_cat"/>
</dbReference>
<comment type="catalytic activity">
    <reaction evidence="1">
        <text>Hydrolysis of DNA containing ring-opened 7-methylguanine residues, releasing 2,6-diamino-4-hydroxy-5-(N-methyl)formamidopyrimidine.</text>
        <dbReference type="EC" id="3.2.2.23"/>
    </reaction>
</comment>
<dbReference type="CDD" id="cd08773">
    <property type="entry name" value="FpgNei_N"/>
    <property type="match status" value="1"/>
</dbReference>
<dbReference type="SUPFAM" id="SSF81624">
    <property type="entry name" value="N-terminal domain of MutM-like DNA repair proteins"/>
    <property type="match status" value="1"/>
</dbReference>
<comment type="similarity">
    <text evidence="3">Belongs to the FPG family.</text>
</comment>
<dbReference type="GO" id="GO:0140078">
    <property type="term" value="F:class I DNA-(apurinic or apyrimidinic site) endonuclease activity"/>
    <property type="evidence" value="ECO:0007669"/>
    <property type="project" value="UniProtKB-EC"/>
</dbReference>
<organism evidence="17 18">
    <name type="scientific">Haloactinomyces albus</name>
    <dbReference type="NCBI Taxonomy" id="1352928"/>
    <lineage>
        <taxon>Bacteria</taxon>
        <taxon>Bacillati</taxon>
        <taxon>Actinomycetota</taxon>
        <taxon>Actinomycetes</taxon>
        <taxon>Actinopolysporales</taxon>
        <taxon>Actinopolysporaceae</taxon>
        <taxon>Haloactinomyces</taxon>
    </lineage>
</organism>
<evidence type="ECO:0000313" key="17">
    <source>
        <dbReference type="EMBL" id="MDR7299949.1"/>
    </source>
</evidence>
<dbReference type="EC" id="4.2.99.18" evidence="17"/>
<feature type="domain" description="Formamidopyrimidine-DNA glycosylase catalytic" evidence="16">
    <location>
        <begin position="2"/>
        <end position="120"/>
    </location>
</feature>
<keyword evidence="10" id="KW-0234">DNA repair</keyword>
<dbReference type="EC" id="3.2.2.23" evidence="17"/>
<dbReference type="SMART" id="SM00898">
    <property type="entry name" value="Fapy_DNA_glyco"/>
    <property type="match status" value="1"/>
</dbReference>
<evidence type="ECO:0000259" key="15">
    <source>
        <dbReference type="PROSITE" id="PS51066"/>
    </source>
</evidence>
<name>A0AAE4CJQ5_9ACTN</name>
<evidence type="ECO:0000256" key="6">
    <source>
        <dbReference type="ARBA" id="ARBA00022771"/>
    </source>
</evidence>
<evidence type="ECO:0000256" key="7">
    <source>
        <dbReference type="ARBA" id="ARBA00022801"/>
    </source>
</evidence>
<evidence type="ECO:0000256" key="4">
    <source>
        <dbReference type="ARBA" id="ARBA00022723"/>
    </source>
</evidence>
<sequence>MPELPDVEGFRRVAQHAEGHRLESVEVHDAQVVRASSVAEFTGTLCGRYFTEPRRHGKWLLLPTAPTSGAGGGAPCVLVHFGMTGMLLWCSFEESRHAHDRLVFRFSCGELRYRDMRKLTGLELAQQQSDVDTRLSALGPDAGEVSRAEYQQRLTRTRRRIKSALMDQASIAGLGNLCVDEILWHACIHPTHATADLDEAQWRLLHRRTRSVLRQSCRAGLVPDRPSWLTGHRDQQEGRCPRCRTRLQRARIAGRGTVWCPACQPDRSR</sequence>
<dbReference type="Pfam" id="PF06831">
    <property type="entry name" value="H2TH"/>
    <property type="match status" value="1"/>
</dbReference>
<keyword evidence="7 17" id="KW-0378">Hydrolase</keyword>
<dbReference type="RefSeq" id="WP_310267879.1">
    <property type="nucleotide sequence ID" value="NZ_JAVDXW010000001.1"/>
</dbReference>
<evidence type="ECO:0000256" key="5">
    <source>
        <dbReference type="ARBA" id="ARBA00022763"/>
    </source>
</evidence>
<dbReference type="SMART" id="SM01232">
    <property type="entry name" value="H2TH"/>
    <property type="match status" value="1"/>
</dbReference>
<accession>A0AAE4CJQ5</accession>
<keyword evidence="9" id="KW-0238">DNA-binding</keyword>
<keyword evidence="12" id="KW-0511">Multifunctional enzyme</keyword>